<dbReference type="Proteomes" id="UP001062846">
    <property type="component" value="Chromosome 11"/>
</dbReference>
<reference evidence="1" key="1">
    <citation type="submission" date="2022-02" db="EMBL/GenBank/DDBJ databases">
        <title>Plant Genome Project.</title>
        <authorList>
            <person name="Zhang R.-G."/>
        </authorList>
    </citation>
    <scope>NUCLEOTIDE SEQUENCE</scope>
    <source>
        <strain evidence="1">AT1</strain>
    </source>
</reference>
<name>A0ACC0LW26_RHOML</name>
<comment type="caution">
    <text evidence="1">The sequence shown here is derived from an EMBL/GenBank/DDBJ whole genome shotgun (WGS) entry which is preliminary data.</text>
</comment>
<sequence length="385" mass="44326">MQIVPWGKTCNTMVRDDGPCFFQIITCKTTEEIQIPPKFMKHLSNEMGDRATLKGPSDDAWTIVVHEKNNGTYLQDGWQDFMRFHSLGKNEFLLFRYDGNSHFSVRIYDQSGLERQSESVITCKHREARKMEAESSTGRRKQGRPRKNNVNPDNLHQSKSCKEGEDGAGLSFPSHKLQRAKKSKRIKHTTIKIEEEEMGPTDVVAYPLLMGNEGEKSNRERKKEKGKTHEKHHSKNIKYAKRKIKEEEMDSTIDSQTIRPTIEEERDRVLEKEASFTSNFPCYKCCLKQSSVQTMFLLPICRPFSQAHFPPFRTHIVLRNSKGKGWVVTVIPVAGRHSFSGGWRSFVVDNGLKEGDACIFELVKRTEMQVHVFRAGKRLSLLSEM</sequence>
<keyword evidence="2" id="KW-1185">Reference proteome</keyword>
<protein>
    <submittedName>
        <fullName evidence="1">Uncharacterized protein</fullName>
    </submittedName>
</protein>
<accession>A0ACC0LW26</accession>
<evidence type="ECO:0000313" key="1">
    <source>
        <dbReference type="EMBL" id="KAI8532895.1"/>
    </source>
</evidence>
<dbReference type="EMBL" id="CM046398">
    <property type="protein sequence ID" value="KAI8532895.1"/>
    <property type="molecule type" value="Genomic_DNA"/>
</dbReference>
<organism evidence="1 2">
    <name type="scientific">Rhododendron molle</name>
    <name type="common">Chinese azalea</name>
    <name type="synonym">Azalea mollis</name>
    <dbReference type="NCBI Taxonomy" id="49168"/>
    <lineage>
        <taxon>Eukaryota</taxon>
        <taxon>Viridiplantae</taxon>
        <taxon>Streptophyta</taxon>
        <taxon>Embryophyta</taxon>
        <taxon>Tracheophyta</taxon>
        <taxon>Spermatophyta</taxon>
        <taxon>Magnoliopsida</taxon>
        <taxon>eudicotyledons</taxon>
        <taxon>Gunneridae</taxon>
        <taxon>Pentapetalae</taxon>
        <taxon>asterids</taxon>
        <taxon>Ericales</taxon>
        <taxon>Ericaceae</taxon>
        <taxon>Ericoideae</taxon>
        <taxon>Rhodoreae</taxon>
        <taxon>Rhododendron</taxon>
    </lineage>
</organism>
<gene>
    <name evidence="1" type="ORF">RHMOL_Rhmol11G0253100</name>
</gene>
<evidence type="ECO:0000313" key="2">
    <source>
        <dbReference type="Proteomes" id="UP001062846"/>
    </source>
</evidence>
<proteinExistence type="predicted"/>